<feature type="transmembrane region" description="Helical" evidence="7">
    <location>
        <begin position="196"/>
        <end position="217"/>
    </location>
</feature>
<feature type="transmembrane region" description="Helical" evidence="7">
    <location>
        <begin position="224"/>
        <end position="244"/>
    </location>
</feature>
<evidence type="ECO:0000256" key="2">
    <source>
        <dbReference type="ARBA" id="ARBA00006162"/>
    </source>
</evidence>
<dbReference type="AlphaFoldDB" id="A0A2A7MYG1"/>
<dbReference type="EMBL" id="PDCP01000033">
    <property type="protein sequence ID" value="PEG36599.1"/>
    <property type="molecule type" value="Genomic_DNA"/>
</dbReference>
<dbReference type="InterPro" id="IPR024962">
    <property type="entry name" value="YukD-like"/>
</dbReference>
<organism evidence="9 10">
    <name type="scientific">Mycolicibacterium agri</name>
    <name type="common">Mycobacterium agri</name>
    <dbReference type="NCBI Taxonomy" id="36811"/>
    <lineage>
        <taxon>Bacteria</taxon>
        <taxon>Bacillati</taxon>
        <taxon>Actinomycetota</taxon>
        <taxon>Actinomycetes</taxon>
        <taxon>Mycobacteriales</taxon>
        <taxon>Mycobacteriaceae</taxon>
        <taxon>Mycolicibacterium</taxon>
    </lineage>
</organism>
<keyword evidence="6 7" id="KW-0472">Membrane</keyword>
<feature type="transmembrane region" description="Helical" evidence="7">
    <location>
        <begin position="169"/>
        <end position="190"/>
    </location>
</feature>
<dbReference type="NCBIfam" id="TIGR03920">
    <property type="entry name" value="T7SS_EccD"/>
    <property type="match status" value="1"/>
</dbReference>
<evidence type="ECO:0000256" key="4">
    <source>
        <dbReference type="ARBA" id="ARBA00022692"/>
    </source>
</evidence>
<feature type="domain" description="EccD-like transmembrane" evidence="8">
    <location>
        <begin position="114"/>
        <end position="450"/>
    </location>
</feature>
<protein>
    <submittedName>
        <fullName evidence="9">Type VII secretion integral membrane protein EccD</fullName>
    </submittedName>
</protein>
<dbReference type="Proteomes" id="UP000220914">
    <property type="component" value="Unassembled WGS sequence"/>
</dbReference>
<evidence type="ECO:0000256" key="1">
    <source>
        <dbReference type="ARBA" id="ARBA00004651"/>
    </source>
</evidence>
<evidence type="ECO:0000259" key="8">
    <source>
        <dbReference type="Pfam" id="PF19053"/>
    </source>
</evidence>
<evidence type="ECO:0000313" key="9">
    <source>
        <dbReference type="EMBL" id="PEG36599.1"/>
    </source>
</evidence>
<comment type="subcellular location">
    <subcellularLocation>
        <location evidence="1">Cell membrane</location>
        <topology evidence="1">Multi-pass membrane protein</topology>
    </subcellularLocation>
</comment>
<reference evidence="9 10" key="1">
    <citation type="submission" date="2017-10" db="EMBL/GenBank/DDBJ databases">
        <title>The new phylogeny of genus Mycobacterium.</title>
        <authorList>
            <person name="Tortoli E."/>
            <person name="Trovato A."/>
            <person name="Cirillo D.M."/>
        </authorList>
    </citation>
    <scope>NUCLEOTIDE SEQUENCE [LARGE SCALE GENOMIC DNA]</scope>
    <source>
        <strain evidence="9 10">CCUG37673</strain>
    </source>
</reference>
<dbReference type="OrthoDB" id="4156660at2"/>
<dbReference type="Pfam" id="PF08817">
    <property type="entry name" value="YukD"/>
    <property type="match status" value="1"/>
</dbReference>
<feature type="transmembrane region" description="Helical" evidence="7">
    <location>
        <begin position="388"/>
        <end position="406"/>
    </location>
</feature>
<dbReference type="PIRSF" id="PIRSF017804">
    <property type="entry name" value="Secretion_EccD1"/>
    <property type="match status" value="1"/>
</dbReference>
<keyword evidence="5 7" id="KW-1133">Transmembrane helix</keyword>
<feature type="transmembrane region" description="Helical" evidence="7">
    <location>
        <begin position="335"/>
        <end position="351"/>
    </location>
</feature>
<dbReference type="Gene3D" id="3.10.20.90">
    <property type="entry name" value="Phosphatidylinositol 3-kinase Catalytic Subunit, Chain A, domain 1"/>
    <property type="match status" value="1"/>
</dbReference>
<feature type="transmembrane region" description="Helical" evidence="7">
    <location>
        <begin position="309"/>
        <end position="329"/>
    </location>
</feature>
<evidence type="ECO:0000256" key="6">
    <source>
        <dbReference type="ARBA" id="ARBA00023136"/>
    </source>
</evidence>
<gene>
    <name evidence="9" type="primary">eccD</name>
    <name evidence="9" type="ORF">CQY20_18560</name>
</gene>
<keyword evidence="4 7" id="KW-0812">Transmembrane</keyword>
<accession>A0A2A7MYG1</accession>
<feature type="transmembrane region" description="Helical" evidence="7">
    <location>
        <begin position="427"/>
        <end position="447"/>
    </location>
</feature>
<feature type="transmembrane region" description="Helical" evidence="7">
    <location>
        <begin position="363"/>
        <end position="382"/>
    </location>
</feature>
<feature type="transmembrane region" description="Helical" evidence="7">
    <location>
        <begin position="120"/>
        <end position="138"/>
    </location>
</feature>
<evidence type="ECO:0000256" key="5">
    <source>
        <dbReference type="ARBA" id="ARBA00022989"/>
    </source>
</evidence>
<evidence type="ECO:0000313" key="10">
    <source>
        <dbReference type="Proteomes" id="UP000220914"/>
    </source>
</evidence>
<feature type="transmembrane region" description="Helical" evidence="7">
    <location>
        <begin position="144"/>
        <end position="162"/>
    </location>
</feature>
<dbReference type="InterPro" id="IPR044049">
    <property type="entry name" value="EccD_transm"/>
</dbReference>
<feature type="transmembrane region" description="Helical" evidence="7">
    <location>
        <begin position="250"/>
        <end position="276"/>
    </location>
</feature>
<keyword evidence="3" id="KW-1003">Cell membrane</keyword>
<dbReference type="InterPro" id="IPR006707">
    <property type="entry name" value="T7SS_EccD"/>
</dbReference>
<evidence type="ECO:0000256" key="3">
    <source>
        <dbReference type="ARBA" id="ARBA00022475"/>
    </source>
</evidence>
<comment type="similarity">
    <text evidence="2">Belongs to the EccD/Snm4 family.</text>
</comment>
<proteinExistence type="inferred from homology"/>
<keyword evidence="10" id="KW-1185">Reference proteome</keyword>
<dbReference type="GO" id="GO:0005886">
    <property type="term" value="C:plasma membrane"/>
    <property type="evidence" value="ECO:0007669"/>
    <property type="project" value="UniProtKB-SubCell"/>
</dbReference>
<dbReference type="Pfam" id="PF19053">
    <property type="entry name" value="EccD"/>
    <property type="match status" value="1"/>
</dbReference>
<sequence length="453" mass="45723">MMASGLCRVTVHTDHGEGAEAVDLALPTRRELGELLPSIVDLTGCREARFDDRWVLSRPDGTVLDESITLQENGVRDGDVLLLTAEAVAMTVQQHDSWHSVADAIPVTDRGWLRRAGAGACLWSAGVGAVALGWPAGAPPGSRAVVASAVTLLATVASVVASRVDPDPLPTVTLGLTATVFAAVAGFLMVPNGPAPPNFVLAAAVCAATATVVLHVTGQGTTEFIAVIAFMGTMAVVAVAAVFWPASLAAAGAALTAVSLALSGVAARLSIALAGLAPRMPTPQMLTDDGSLDDDAVDDVRAGRAHCTLTGLLVGFSAATAAGVVAVAADRHEPAISAILFAVAMSAVLLLRARQQLGAVRPTALVASGLVCATAVLAQAVLSAPRHAGSLSLAAVVLGGGALYLARADLDSRLSPVARRAVDVVEYVALAAVVPLACWVAGVFGLVRGLSLP</sequence>
<name>A0A2A7MYG1_MYCAG</name>
<evidence type="ECO:0000256" key="7">
    <source>
        <dbReference type="SAM" id="Phobius"/>
    </source>
</evidence>
<comment type="caution">
    <text evidence="9">The sequence shown here is derived from an EMBL/GenBank/DDBJ whole genome shotgun (WGS) entry which is preliminary data.</text>
</comment>